<evidence type="ECO:0000256" key="2">
    <source>
        <dbReference type="SAM" id="MobiDB-lite"/>
    </source>
</evidence>
<feature type="non-terminal residue" evidence="3">
    <location>
        <position position="351"/>
    </location>
</feature>
<protein>
    <submittedName>
        <fullName evidence="3">Uncharacterized protein</fullName>
    </submittedName>
</protein>
<evidence type="ECO:0000256" key="1">
    <source>
        <dbReference type="SAM" id="Coils"/>
    </source>
</evidence>
<accession>A0AAD9J2I1</accession>
<reference evidence="3" key="1">
    <citation type="journal article" date="2023" name="Mol. Biol. Evol.">
        <title>Third-Generation Sequencing Reveals the Adaptive Role of the Epigenome in Three Deep-Sea Polychaetes.</title>
        <authorList>
            <person name="Perez M."/>
            <person name="Aroh O."/>
            <person name="Sun Y."/>
            <person name="Lan Y."/>
            <person name="Juniper S.K."/>
            <person name="Young C.R."/>
            <person name="Angers B."/>
            <person name="Qian P.Y."/>
        </authorList>
    </citation>
    <scope>NUCLEOTIDE SEQUENCE</scope>
    <source>
        <strain evidence="3">P08H-3</strain>
    </source>
</reference>
<feature type="coiled-coil region" evidence="1">
    <location>
        <begin position="231"/>
        <end position="286"/>
    </location>
</feature>
<evidence type="ECO:0000313" key="3">
    <source>
        <dbReference type="EMBL" id="KAK2145471.1"/>
    </source>
</evidence>
<gene>
    <name evidence="3" type="ORF">LSH36_679g00018</name>
</gene>
<comment type="caution">
    <text evidence="3">The sequence shown here is derived from an EMBL/GenBank/DDBJ whole genome shotgun (WGS) entry which is preliminary data.</text>
</comment>
<evidence type="ECO:0000313" key="4">
    <source>
        <dbReference type="Proteomes" id="UP001208570"/>
    </source>
</evidence>
<feature type="non-terminal residue" evidence="3">
    <location>
        <position position="1"/>
    </location>
</feature>
<keyword evidence="1" id="KW-0175">Coiled coil</keyword>
<sequence>VQSVSFTETAKQQNLASQLAETEVELDRQKQMVTRLQQVIDMLQCNAADGEEMACRTKEGLEQKTSQIMLLEEELMRKTNENAELVKQLNKANTNKLIDSTGKLEREPGSCSNSEETIARLEDEKFHLLSDIAELKKAVDTLRHENSFLQSKMDDSQVLDSQHKSKHINTLTKENHRLDVDLQAAIDLQREYEVMEEAKAKELESAFAMHAKLKDELKHSKQATETINIKLQLLERELATVTAERNVLRAALQKKDTEIWQGLELRKKMKRELTRLKKELLVAKHHVKGCKDEPINVWDLDTKDCCLATAAESSRKQNTCKMRETMKEINSLKEKFLEDENQKQKEQDSLK</sequence>
<name>A0AAD9J2I1_9ANNE</name>
<proteinExistence type="predicted"/>
<dbReference type="AlphaFoldDB" id="A0AAD9J2I1"/>
<feature type="coiled-coil region" evidence="1">
    <location>
        <begin position="12"/>
        <end position="152"/>
    </location>
</feature>
<dbReference type="Proteomes" id="UP001208570">
    <property type="component" value="Unassembled WGS sequence"/>
</dbReference>
<dbReference type="EMBL" id="JAODUP010000679">
    <property type="protein sequence ID" value="KAK2145471.1"/>
    <property type="molecule type" value="Genomic_DNA"/>
</dbReference>
<feature type="region of interest" description="Disordered" evidence="2">
    <location>
        <begin position="332"/>
        <end position="351"/>
    </location>
</feature>
<keyword evidence="4" id="KW-1185">Reference proteome</keyword>
<organism evidence="3 4">
    <name type="scientific">Paralvinella palmiformis</name>
    <dbReference type="NCBI Taxonomy" id="53620"/>
    <lineage>
        <taxon>Eukaryota</taxon>
        <taxon>Metazoa</taxon>
        <taxon>Spiralia</taxon>
        <taxon>Lophotrochozoa</taxon>
        <taxon>Annelida</taxon>
        <taxon>Polychaeta</taxon>
        <taxon>Sedentaria</taxon>
        <taxon>Canalipalpata</taxon>
        <taxon>Terebellida</taxon>
        <taxon>Terebelliformia</taxon>
        <taxon>Alvinellidae</taxon>
        <taxon>Paralvinella</taxon>
    </lineage>
</organism>